<dbReference type="PROSITE" id="PS50082">
    <property type="entry name" value="WD_REPEATS_2"/>
    <property type="match status" value="3"/>
</dbReference>
<organism evidence="8 9">
    <name type="scientific">Perkinsus olseni</name>
    <name type="common">Perkinsus atlanticus</name>
    <dbReference type="NCBI Taxonomy" id="32597"/>
    <lineage>
        <taxon>Eukaryota</taxon>
        <taxon>Sar</taxon>
        <taxon>Alveolata</taxon>
        <taxon>Perkinsozoa</taxon>
        <taxon>Perkinsea</taxon>
        <taxon>Perkinsida</taxon>
        <taxon>Perkinsidae</taxon>
        <taxon>Perkinsus</taxon>
    </lineage>
</organism>
<dbReference type="InterPro" id="IPR001680">
    <property type="entry name" value="WD40_rpt"/>
</dbReference>
<dbReference type="PANTHER" id="PTHR19848">
    <property type="entry name" value="WD40 REPEAT PROTEIN"/>
    <property type="match status" value="1"/>
</dbReference>
<dbReference type="InterPro" id="IPR002048">
    <property type="entry name" value="EF_hand_dom"/>
</dbReference>
<evidence type="ECO:0000256" key="2">
    <source>
        <dbReference type="ARBA" id="ARBA00022737"/>
    </source>
</evidence>
<evidence type="ECO:0000313" key="8">
    <source>
        <dbReference type="EMBL" id="KAF4728091.1"/>
    </source>
</evidence>
<feature type="repeat" description="WD" evidence="4">
    <location>
        <begin position="368"/>
        <end position="411"/>
    </location>
</feature>
<dbReference type="InterPro" id="IPR015943">
    <property type="entry name" value="WD40/YVTN_repeat-like_dom_sf"/>
</dbReference>
<dbReference type="CDD" id="cd00051">
    <property type="entry name" value="EFh"/>
    <property type="match status" value="1"/>
</dbReference>
<dbReference type="AlphaFoldDB" id="A0A7J6S5S4"/>
<evidence type="ECO:0000256" key="3">
    <source>
        <dbReference type="ARBA" id="ARBA00022837"/>
    </source>
</evidence>
<dbReference type="Proteomes" id="UP000553632">
    <property type="component" value="Unassembled WGS sequence"/>
</dbReference>
<keyword evidence="3" id="KW-0106">Calcium</keyword>
<dbReference type="InterPro" id="IPR036322">
    <property type="entry name" value="WD40_repeat_dom_sf"/>
</dbReference>
<dbReference type="GO" id="GO:0005509">
    <property type="term" value="F:calcium ion binding"/>
    <property type="evidence" value="ECO:0007669"/>
    <property type="project" value="InterPro"/>
</dbReference>
<name>A0A7J6S5S4_PEROL</name>
<sequence length="545" mass="60740">MANTYEGPGQVPSDNRLFPGQMRDDRTTGEMDEEQLLHIFKQIDTDNSGGIDVDELEEAMRMLGIKHTFSSTRKVLKSIDTDGNGTIEPHEFIEFFAKVTNPHEFRDLLGKQNQAYFDYKTMVAEDSGFGRRYRVPETVLSDKKIPAHTENVESIKWLGSNRFASASLDRTVKVWDFSATEKPLASYAYPSSIYSMDVASSGKWAIVGFEKAVDGANQIYMSVVDFETGSPMKAKLKGHESAVFACEVSSDEMYIASGSQHGRVLLHDARTCEQVSELRRSPRLIQSVDFNDYARLVASCGSDGDVVITDISAAPTTKPAFVIDEAASTDIVYDGVFRGEHEILTCGGDYCCKRWDMRKLENGPVQRYLGHTSPIRKIVLSDKRDGKYFISGCEDGCVRLWIVEEMETIQDQIRHLERKYNRIKGELDAIKEDLQSSAAMLRTKAEVSAYAFAKEKAGISTRLEACQAEINYMKDCEAERQALGCVQAHLGLGGHRGAVTSLSWREGDSPSHFEVLSAGSDSSIYMHSISLPSTDTFKVRKMLAD</sequence>
<keyword evidence="5" id="KW-0175">Coiled coil</keyword>
<dbReference type="SMART" id="SM00320">
    <property type="entry name" value="WD40"/>
    <property type="match status" value="6"/>
</dbReference>
<feature type="domain" description="EF-hand" evidence="7">
    <location>
        <begin position="31"/>
        <end position="66"/>
    </location>
</feature>
<dbReference type="PANTHER" id="PTHR19848:SF8">
    <property type="entry name" value="F-BOX AND WD REPEAT DOMAIN CONTAINING 7"/>
    <property type="match status" value="1"/>
</dbReference>
<dbReference type="Gene3D" id="2.130.10.10">
    <property type="entry name" value="YVTN repeat-like/Quinoprotein amine dehydrogenase"/>
    <property type="match status" value="2"/>
</dbReference>
<feature type="repeat" description="WD" evidence="4">
    <location>
        <begin position="145"/>
        <end position="185"/>
    </location>
</feature>
<evidence type="ECO:0000259" key="7">
    <source>
        <dbReference type="PROSITE" id="PS50222"/>
    </source>
</evidence>
<feature type="coiled-coil region" evidence="5">
    <location>
        <begin position="406"/>
        <end position="433"/>
    </location>
</feature>
<dbReference type="SMART" id="SM00054">
    <property type="entry name" value="EFh"/>
    <property type="match status" value="2"/>
</dbReference>
<comment type="caution">
    <text evidence="8">The sequence shown here is derived from an EMBL/GenBank/DDBJ whole genome shotgun (WGS) entry which is preliminary data.</text>
</comment>
<dbReference type="PROSITE" id="PS50222">
    <property type="entry name" value="EF_HAND_2"/>
    <property type="match status" value="2"/>
</dbReference>
<evidence type="ECO:0000256" key="1">
    <source>
        <dbReference type="ARBA" id="ARBA00022574"/>
    </source>
</evidence>
<dbReference type="OMA" id="NYMKDCE"/>
<protein>
    <submittedName>
        <fullName evidence="8">Guanine nucleotide-binding protein</fullName>
    </submittedName>
</protein>
<evidence type="ECO:0000256" key="6">
    <source>
        <dbReference type="SAM" id="MobiDB-lite"/>
    </source>
</evidence>
<evidence type="ECO:0000256" key="5">
    <source>
        <dbReference type="SAM" id="Coils"/>
    </source>
</evidence>
<keyword evidence="1 4" id="KW-0853">WD repeat</keyword>
<reference evidence="8 9" key="1">
    <citation type="submission" date="2020-04" db="EMBL/GenBank/DDBJ databases">
        <title>Perkinsus olseni comparative genomics.</title>
        <authorList>
            <person name="Bogema D.R."/>
        </authorList>
    </citation>
    <scope>NUCLEOTIDE SEQUENCE [LARGE SCALE GENOMIC DNA]</scope>
    <source>
        <strain evidence="8 9">ATCC PRA-207</strain>
    </source>
</reference>
<feature type="domain" description="EF-hand" evidence="7">
    <location>
        <begin position="67"/>
        <end position="102"/>
    </location>
</feature>
<dbReference type="Gene3D" id="1.10.238.10">
    <property type="entry name" value="EF-hand"/>
    <property type="match status" value="1"/>
</dbReference>
<dbReference type="Pfam" id="PF00400">
    <property type="entry name" value="WD40"/>
    <property type="match status" value="3"/>
</dbReference>
<dbReference type="PROSITE" id="PS50294">
    <property type="entry name" value="WD_REPEATS_REGION"/>
    <property type="match status" value="2"/>
</dbReference>
<feature type="region of interest" description="Disordered" evidence="6">
    <location>
        <begin position="1"/>
        <end position="29"/>
    </location>
</feature>
<proteinExistence type="predicted"/>
<keyword evidence="9" id="KW-1185">Reference proteome</keyword>
<feature type="repeat" description="WD" evidence="4">
    <location>
        <begin position="236"/>
        <end position="277"/>
    </location>
</feature>
<dbReference type="SUPFAM" id="SSF50978">
    <property type="entry name" value="WD40 repeat-like"/>
    <property type="match status" value="1"/>
</dbReference>
<accession>A0A7J6S5S4</accession>
<gene>
    <name evidence="8" type="primary">GBETA5</name>
    <name evidence="8" type="ORF">FOZ63_011559</name>
</gene>
<keyword evidence="2" id="KW-0677">Repeat</keyword>
<dbReference type="InterPro" id="IPR011992">
    <property type="entry name" value="EF-hand-dom_pair"/>
</dbReference>
<dbReference type="Pfam" id="PF13499">
    <property type="entry name" value="EF-hand_7"/>
    <property type="match status" value="1"/>
</dbReference>
<evidence type="ECO:0000313" key="9">
    <source>
        <dbReference type="Proteomes" id="UP000553632"/>
    </source>
</evidence>
<dbReference type="SUPFAM" id="SSF47473">
    <property type="entry name" value="EF-hand"/>
    <property type="match status" value="1"/>
</dbReference>
<dbReference type="PROSITE" id="PS00018">
    <property type="entry name" value="EF_HAND_1"/>
    <property type="match status" value="1"/>
</dbReference>
<dbReference type="EMBL" id="JABANO010020672">
    <property type="protein sequence ID" value="KAF4728091.1"/>
    <property type="molecule type" value="Genomic_DNA"/>
</dbReference>
<evidence type="ECO:0000256" key="4">
    <source>
        <dbReference type="PROSITE-ProRule" id="PRU00221"/>
    </source>
</evidence>
<dbReference type="InterPro" id="IPR018247">
    <property type="entry name" value="EF_Hand_1_Ca_BS"/>
</dbReference>